<dbReference type="Gene3D" id="3.30.379.10">
    <property type="entry name" value="Chitobiase/beta-hexosaminidase domain 2-like"/>
    <property type="match status" value="1"/>
</dbReference>
<dbReference type="GO" id="GO:0016787">
    <property type="term" value="F:hydrolase activity"/>
    <property type="evidence" value="ECO:0007669"/>
    <property type="project" value="UniProtKB-KW"/>
</dbReference>
<dbReference type="SUPFAM" id="SSF49785">
    <property type="entry name" value="Galactose-binding domain-like"/>
    <property type="match status" value="1"/>
</dbReference>
<proteinExistence type="predicted"/>
<gene>
    <name evidence="2" type="ORF">METZ01_LOCUS123724</name>
</gene>
<dbReference type="InterPro" id="IPR032287">
    <property type="entry name" value="DUF4838"/>
</dbReference>
<dbReference type="PANTHER" id="PTHR47406:SF2">
    <property type="entry name" value="ALPHA GLUCURONIDASE N-TERMINAL DOMAIN-CONTAINING PROTEIN"/>
    <property type="match status" value="1"/>
</dbReference>
<protein>
    <recommendedName>
        <fullName evidence="3">Glycosyl hydrolases family 2 sugar binding domain-containing protein</fullName>
    </recommendedName>
</protein>
<dbReference type="PANTHER" id="PTHR47406">
    <property type="entry name" value="COAGULATION FACTOR 5/8 TYPE, C-TERMINAL"/>
    <property type="match status" value="1"/>
</dbReference>
<accession>A0A381Y1X9</accession>
<dbReference type="InterPro" id="IPR029018">
    <property type="entry name" value="Hex-like_dom2"/>
</dbReference>
<feature type="non-terminal residue" evidence="2">
    <location>
        <position position="772"/>
    </location>
</feature>
<name>A0A381Y1X9_9ZZZZ</name>
<keyword evidence="1" id="KW-0378">Hydrolase</keyword>
<dbReference type="InterPro" id="IPR008979">
    <property type="entry name" value="Galactose-bd-like_sf"/>
</dbReference>
<evidence type="ECO:0000313" key="2">
    <source>
        <dbReference type="EMBL" id="SVA70870.1"/>
    </source>
</evidence>
<evidence type="ECO:0008006" key="3">
    <source>
        <dbReference type="Google" id="ProtNLM"/>
    </source>
</evidence>
<dbReference type="Pfam" id="PF16126">
    <property type="entry name" value="DUF4838"/>
    <property type="match status" value="1"/>
</dbReference>
<organism evidence="2">
    <name type="scientific">marine metagenome</name>
    <dbReference type="NCBI Taxonomy" id="408172"/>
    <lineage>
        <taxon>unclassified sequences</taxon>
        <taxon>metagenomes</taxon>
        <taxon>ecological metagenomes</taxon>
    </lineage>
</organism>
<sequence>MQFFMASLLALFFHSITSAATAGKPSAKDLVVASDGRVHAVVLVAPDAGAHEAQAAKDLVKYVGMMCGEVPKLIDTEPEIKGAMAGKGAKLVLGELALSAKPTLRSSLKGVLKKKPHLRTDGIVLLRDGDKVYIAGNNDLAHYFAVAELLRRWGCRWYIPTDFGECVPDERDLKVGDLDFAFSSPFEIRSYWISWVGDNSGRQEFQMRNMMTGRGDLPPTGHALGKYTKGLGKGTFNFPITDPKTAEYVAGKVESMYASGKSFSLGMEDGSYDSAYPGDQKLMKLQWDKYFLRWSVTDPMLELYNNVASVLQKKHPESKAKIGFLAYANMTIPPVRDMVAERSLFAELAPIDIDPIHGMDDHQSPPRQEYRDMMYKWAKVMQGRLCIYDYDQGMLVWRDIPNPSHQSFAQDVQHYRKAGILGVNTESRNAIATTFINLYLRSRLLWNPDEDVDVLLDDFYSKFFGPAEKPMRAYWSTIFKAWAETICTEHEYFVAPSIYTAKVLAVLKTNLLEAEQIINGLKVQGRVLTRNEKLYLDRIRFMRYSYDVTAGYLSMVRAAATECDYAGAVAAGKKALAVREKLTDMNGIFTTYRNYKVEHRGYAWWPGEVRQYEELLPFTNGEKGKLVAKLPLEWDFHRDDDHKGLARGFASKPVDLTFWKANHTKLTPAERKDYPDEWERLRVDLYAQAQGILHPDYQSYVGNLWYRTDLDLKPEQTVGKVHLRFPGLFNECRLYLNGKEVAVRKQGKLWWRNDYRFEWDVDLTGKLKSGKN</sequence>
<reference evidence="2" key="1">
    <citation type="submission" date="2018-05" db="EMBL/GenBank/DDBJ databases">
        <authorList>
            <person name="Lanie J.A."/>
            <person name="Ng W.-L."/>
            <person name="Kazmierczak K.M."/>
            <person name="Andrzejewski T.M."/>
            <person name="Davidsen T.M."/>
            <person name="Wayne K.J."/>
            <person name="Tettelin H."/>
            <person name="Glass J.I."/>
            <person name="Rusch D."/>
            <person name="Podicherti R."/>
            <person name="Tsui H.-C.T."/>
            <person name="Winkler M.E."/>
        </authorList>
    </citation>
    <scope>NUCLEOTIDE SEQUENCE</scope>
</reference>
<dbReference type="AlphaFoldDB" id="A0A381Y1X9"/>
<evidence type="ECO:0000256" key="1">
    <source>
        <dbReference type="ARBA" id="ARBA00022801"/>
    </source>
</evidence>
<dbReference type="EMBL" id="UINC01017168">
    <property type="protein sequence ID" value="SVA70870.1"/>
    <property type="molecule type" value="Genomic_DNA"/>
</dbReference>
<dbReference type="Gene3D" id="2.60.120.260">
    <property type="entry name" value="Galactose-binding domain-like"/>
    <property type="match status" value="1"/>
</dbReference>